<feature type="region of interest" description="Disordered" evidence="2">
    <location>
        <begin position="379"/>
        <end position="509"/>
    </location>
</feature>
<evidence type="ECO:0000256" key="2">
    <source>
        <dbReference type="SAM" id="MobiDB-lite"/>
    </source>
</evidence>
<feature type="compositionally biased region" description="Basic and acidic residues" evidence="2">
    <location>
        <begin position="489"/>
        <end position="509"/>
    </location>
</feature>
<keyword evidence="1" id="KW-0175">Coiled coil</keyword>
<organism evidence="3">
    <name type="scientific">uncultured Rubrobacteraceae bacterium</name>
    <dbReference type="NCBI Taxonomy" id="349277"/>
    <lineage>
        <taxon>Bacteria</taxon>
        <taxon>Bacillati</taxon>
        <taxon>Actinomycetota</taxon>
        <taxon>Rubrobacteria</taxon>
        <taxon>Rubrobacterales</taxon>
        <taxon>Rubrobacteraceae</taxon>
        <taxon>environmental samples</taxon>
    </lineage>
</organism>
<gene>
    <name evidence="3" type="ORF">AVDCRST_MAG14-745</name>
</gene>
<sequence length="655" mass="75450">MTKKRTKDDMTGGNAEYRDPLLQFEEHMRAADDLIESFEGEVAELRRDLEEARGALQVAQKEMAARGRALEGLSTEDLSRAAAQEEMRKLRAEISAVRQQNADEQLRMSNKHIADMDALRRDLEEQRRAEVAAAESESKIGALREEFRKERTALEERHESEIEELKQASEQWEEQLRQGYRELEERHSTQLEKLRGEHRSEVEALRAEVEELRGRHHAEVERLHAEAEREKIELERALREELGRRREEEQRTLRGQHAAELQVLRSAAASRELQLQKELQEMAEAHRVEVQQLRIEMEKAAAEAEERRKKDVREIKSLAEGRERELRRAQAIHIGEEKEAAERRIVALKAQREADVNSLRERNAEEMAKVRRDLEARLAAAEERHNSEVAQLNESLEDATRQESEARLHAKPPERGQNGEMDTAAEVLERRLAESEAERARLEEQTTEMRDALKEARATHDEPRETLEPSAREGSDGREQDDSSPVRMINRDLERRLTEEEKARVMAEERAQELASQLRETEEESRRLEQELERAMENLQRSLNPEQRLRAGLALFNGSDHTRTVSSISKALGLPKVHVSPDGGPVSPIKKPVITFIWGDMAWRRYVSDPTDGVEEPRVYLIGTGDDPSDIHRPDLVPNARMDARGRLILGVQAF</sequence>
<protein>
    <submittedName>
        <fullName evidence="3">Trichohyalin</fullName>
    </submittedName>
</protein>
<reference evidence="3" key="1">
    <citation type="submission" date="2020-02" db="EMBL/GenBank/DDBJ databases">
        <authorList>
            <person name="Meier V. D."/>
        </authorList>
    </citation>
    <scope>NUCLEOTIDE SEQUENCE</scope>
    <source>
        <strain evidence="3">AVDCRST_MAG14</strain>
    </source>
</reference>
<feature type="compositionally biased region" description="Basic and acidic residues" evidence="2">
    <location>
        <begin position="427"/>
        <end position="481"/>
    </location>
</feature>
<dbReference type="EMBL" id="CADCVG010000033">
    <property type="protein sequence ID" value="CAA9449534.1"/>
    <property type="molecule type" value="Genomic_DNA"/>
</dbReference>
<evidence type="ECO:0000313" key="3">
    <source>
        <dbReference type="EMBL" id="CAA9449534.1"/>
    </source>
</evidence>
<accession>A0A6J4QR47</accession>
<feature type="coiled-coil region" evidence="1">
    <location>
        <begin position="276"/>
        <end position="314"/>
    </location>
</feature>
<feature type="compositionally biased region" description="Basic and acidic residues" evidence="2">
    <location>
        <begin position="398"/>
        <end position="414"/>
    </location>
</feature>
<proteinExistence type="predicted"/>
<name>A0A6J4QR47_9ACTN</name>
<feature type="coiled-coil region" evidence="1">
    <location>
        <begin position="28"/>
        <end position="251"/>
    </location>
</feature>
<dbReference type="AlphaFoldDB" id="A0A6J4QR47"/>
<evidence type="ECO:0000256" key="1">
    <source>
        <dbReference type="SAM" id="Coils"/>
    </source>
</evidence>